<evidence type="ECO:0000256" key="1">
    <source>
        <dbReference type="ARBA" id="ARBA00022490"/>
    </source>
</evidence>
<keyword evidence="7" id="KW-0460">Magnesium</keyword>
<feature type="domain" description="GHMP kinase C-terminal" evidence="11">
    <location>
        <begin position="225"/>
        <end position="288"/>
    </location>
</feature>
<proteinExistence type="predicted"/>
<dbReference type="InterPro" id="IPR020568">
    <property type="entry name" value="Ribosomal_Su5_D2-typ_SF"/>
</dbReference>
<comment type="caution">
    <text evidence="12">The sequence shown here is derived from an EMBL/GenBank/DDBJ whole genome shotgun (WGS) entry which is preliminary data.</text>
</comment>
<dbReference type="EC" id="2.7.1.36" evidence="12"/>
<evidence type="ECO:0000256" key="8">
    <source>
        <dbReference type="ARBA" id="ARBA00023098"/>
    </source>
</evidence>
<dbReference type="PANTHER" id="PTHR43290:SF2">
    <property type="entry name" value="MEVALONATE KINASE"/>
    <property type="match status" value="1"/>
</dbReference>
<evidence type="ECO:0000313" key="12">
    <source>
        <dbReference type="EMBL" id="MBL0849020.1"/>
    </source>
</evidence>
<dbReference type="PANTHER" id="PTHR43290">
    <property type="entry name" value="MEVALONATE KINASE"/>
    <property type="match status" value="1"/>
</dbReference>
<dbReference type="InterPro" id="IPR013750">
    <property type="entry name" value="GHMP_kinase_C_dom"/>
</dbReference>
<evidence type="ECO:0000259" key="11">
    <source>
        <dbReference type="Pfam" id="PF08544"/>
    </source>
</evidence>
<name>A0A937AS35_9HYPH</name>
<dbReference type="EMBL" id="SEOL01000004">
    <property type="protein sequence ID" value="MBL0849020.1"/>
    <property type="molecule type" value="Genomic_DNA"/>
</dbReference>
<evidence type="ECO:0000256" key="9">
    <source>
        <dbReference type="ARBA" id="ARBA00029438"/>
    </source>
</evidence>
<protein>
    <submittedName>
        <fullName evidence="12">Mevalonate kinase</fullName>
        <ecNumber evidence="12">2.7.1.36</ecNumber>
    </submittedName>
</protein>
<reference evidence="12" key="1">
    <citation type="submission" date="2019-02" db="EMBL/GenBank/DDBJ databases">
        <title>A novel Candidatus Liberibacter species associated with the New Zealand native fuchsia psyllid, Ctenarytaina fuchsiae.</title>
        <authorList>
            <person name="Thompson S.M."/>
            <person name="Jorgensen N."/>
            <person name="David C."/>
            <person name="Bulman S.R."/>
            <person name="Smith G.R."/>
        </authorList>
    </citation>
    <scope>NUCLEOTIDE SEQUENCE</scope>
    <source>
        <strain evidence="12">Oxford</strain>
    </source>
</reference>
<dbReference type="InterPro" id="IPR006205">
    <property type="entry name" value="Mev_gal_kin"/>
</dbReference>
<dbReference type="AlphaFoldDB" id="A0A937AS35"/>
<dbReference type="Gene3D" id="3.30.70.890">
    <property type="entry name" value="GHMP kinase, C-terminal domain"/>
    <property type="match status" value="1"/>
</dbReference>
<dbReference type="InterPro" id="IPR036554">
    <property type="entry name" value="GHMP_kinase_C_sf"/>
</dbReference>
<dbReference type="GO" id="GO:0008299">
    <property type="term" value="P:isoprenoid biosynthetic process"/>
    <property type="evidence" value="ECO:0007669"/>
    <property type="project" value="InterPro"/>
</dbReference>
<feature type="domain" description="GHMP kinase N-terminal" evidence="10">
    <location>
        <begin position="76"/>
        <end position="158"/>
    </location>
</feature>
<evidence type="ECO:0000256" key="4">
    <source>
        <dbReference type="ARBA" id="ARBA00022741"/>
    </source>
</evidence>
<keyword evidence="5 12" id="KW-0418">Kinase</keyword>
<dbReference type="Gene3D" id="3.30.230.10">
    <property type="match status" value="1"/>
</dbReference>
<dbReference type="SUPFAM" id="SSF55060">
    <property type="entry name" value="GHMP Kinase, C-terminal domain"/>
    <property type="match status" value="1"/>
</dbReference>
<dbReference type="PRINTS" id="PR00959">
    <property type="entry name" value="MEVGALKINASE"/>
</dbReference>
<dbReference type="GO" id="GO:0005737">
    <property type="term" value="C:cytoplasm"/>
    <property type="evidence" value="ECO:0007669"/>
    <property type="project" value="InterPro"/>
</dbReference>
<evidence type="ECO:0000259" key="10">
    <source>
        <dbReference type="Pfam" id="PF00288"/>
    </source>
</evidence>
<evidence type="ECO:0000256" key="6">
    <source>
        <dbReference type="ARBA" id="ARBA00022840"/>
    </source>
</evidence>
<dbReference type="GO" id="GO:0005524">
    <property type="term" value="F:ATP binding"/>
    <property type="evidence" value="ECO:0007669"/>
    <property type="project" value="UniProtKB-KW"/>
</dbReference>
<dbReference type="SUPFAM" id="SSF54211">
    <property type="entry name" value="Ribosomal protein S5 domain 2-like"/>
    <property type="match status" value="1"/>
</dbReference>
<dbReference type="InterPro" id="IPR014721">
    <property type="entry name" value="Ribsml_uS5_D2-typ_fold_subgr"/>
</dbReference>
<keyword evidence="4" id="KW-0547">Nucleotide-binding</keyword>
<accession>A0A937AS35</accession>
<dbReference type="InterPro" id="IPR006204">
    <property type="entry name" value="GHMP_kinase_N_dom"/>
</dbReference>
<dbReference type="PROSITE" id="PS51257">
    <property type="entry name" value="PROKAR_LIPOPROTEIN"/>
    <property type="match status" value="1"/>
</dbReference>
<dbReference type="Proteomes" id="UP000736856">
    <property type="component" value="Unassembled WGS sequence"/>
</dbReference>
<gene>
    <name evidence="12" type="primary">mvk</name>
    <name evidence="12" type="ORF">EU981_02900</name>
</gene>
<dbReference type="NCBIfam" id="TIGR00549">
    <property type="entry name" value="mevalon_kin"/>
    <property type="match status" value="1"/>
</dbReference>
<dbReference type="Pfam" id="PF00288">
    <property type="entry name" value="GHMP_kinases_N"/>
    <property type="match status" value="1"/>
</dbReference>
<evidence type="ECO:0000256" key="3">
    <source>
        <dbReference type="ARBA" id="ARBA00022679"/>
    </source>
</evidence>
<evidence type="ECO:0000313" key="13">
    <source>
        <dbReference type="Proteomes" id="UP000736856"/>
    </source>
</evidence>
<organism evidence="12 13">
    <name type="scientific">Candidatus Liberibacter ctenarytainae</name>
    <dbReference type="NCBI Taxonomy" id="2020335"/>
    <lineage>
        <taxon>Bacteria</taxon>
        <taxon>Pseudomonadati</taxon>
        <taxon>Pseudomonadota</taxon>
        <taxon>Alphaproteobacteria</taxon>
        <taxon>Hyphomicrobiales</taxon>
        <taxon>Rhizobiaceae</taxon>
        <taxon>Liberibacter</taxon>
    </lineage>
</organism>
<evidence type="ECO:0000256" key="5">
    <source>
        <dbReference type="ARBA" id="ARBA00022777"/>
    </source>
</evidence>
<keyword evidence="8" id="KW-0443">Lipid metabolism</keyword>
<keyword evidence="2" id="KW-0444">Lipid biosynthesis</keyword>
<dbReference type="Pfam" id="PF08544">
    <property type="entry name" value="GHMP_kinases_C"/>
    <property type="match status" value="1"/>
</dbReference>
<evidence type="ECO:0000256" key="2">
    <source>
        <dbReference type="ARBA" id="ARBA00022516"/>
    </source>
</evidence>
<keyword evidence="6" id="KW-0067">ATP-binding</keyword>
<dbReference type="GO" id="GO:0004496">
    <property type="term" value="F:mevalonate kinase activity"/>
    <property type="evidence" value="ECO:0007669"/>
    <property type="project" value="UniProtKB-EC"/>
</dbReference>
<sequence length="324" mass="35154">MVQGLQRIRVDTPGSVVLMGEHGVLHGHTALACAINKVLTLYVTVRNDRLLQIHSSLGHYQGSLDSTMSHPLFSFILAAIDHFKPSCGLTIEITSHIDHQTGLGSSAAITASITAALLTLQNQAKPLKQEILKEAHDIVVKVQGQSSGMDLAASLYGGLILYCMSDYHVEPIPTLFPIHLVYSGYKKSTSQVLDIISHMETEYPSTKVMHQKLYALMGELSHIAAQAILDGQFKLLAQAMNMQQGLLETLGVSDQKLSEIVWMLRKQPDVMAAKISGSGLGDCVIALGKVHPDSLPYQSIHCTMHSEGLRLVTLTSSHSASISR</sequence>
<comment type="pathway">
    <text evidence="9">Isoprenoid biosynthesis; isopentenyl diphosphate biosynthesis via mevalonate pathway; isopentenyl diphosphate from (R)-mevalonate: step 1/3.</text>
</comment>
<keyword evidence="3 12" id="KW-0808">Transferase</keyword>
<evidence type="ECO:0000256" key="7">
    <source>
        <dbReference type="ARBA" id="ARBA00022842"/>
    </source>
</evidence>
<keyword evidence="1" id="KW-0963">Cytoplasm</keyword>